<comment type="pathway">
    <text evidence="3">Pyrimidine metabolism; dUMP biosynthesis; dUMP from dCTP (dUTP route): step 1/2.</text>
</comment>
<dbReference type="InterPro" id="IPR011962">
    <property type="entry name" value="dCTP_deaminase"/>
</dbReference>
<organism evidence="4 5">
    <name type="scientific">Sulfobacillus acidophilus (strain ATCC 700253 / DSM 10332 / NAL)</name>
    <dbReference type="NCBI Taxonomy" id="679936"/>
    <lineage>
        <taxon>Bacteria</taxon>
        <taxon>Bacillati</taxon>
        <taxon>Bacillota</taxon>
        <taxon>Clostridia</taxon>
        <taxon>Eubacteriales</taxon>
        <taxon>Clostridiales Family XVII. Incertae Sedis</taxon>
        <taxon>Sulfobacillus</taxon>
    </lineage>
</organism>
<name>G8U1M2_SULAD</name>
<dbReference type="UniPathway" id="UPA00610">
    <property type="reaction ID" value="UER00665"/>
</dbReference>
<reference evidence="4 5" key="2">
    <citation type="journal article" date="2012" name="Stand. Genomic Sci.">
        <title>Complete genome sequence of the moderately thermophilic mineral-sulfide-oxidizing firmicute Sulfobacillus acidophilus type strain (NAL(T)).</title>
        <authorList>
            <person name="Anderson I."/>
            <person name="Chertkov O."/>
            <person name="Chen A."/>
            <person name="Saunders E."/>
            <person name="Lapidus A."/>
            <person name="Nolan M."/>
            <person name="Lucas S."/>
            <person name="Hammon N."/>
            <person name="Deshpande S."/>
            <person name="Cheng J.F."/>
            <person name="Han C."/>
            <person name="Tapia R."/>
            <person name="Goodwin L.A."/>
            <person name="Pitluck S."/>
            <person name="Liolios K."/>
            <person name="Pagani I."/>
            <person name="Ivanova N."/>
            <person name="Mikhailova N."/>
            <person name="Pati A."/>
            <person name="Palaniappan K."/>
            <person name="Land M."/>
            <person name="Pan C."/>
            <person name="Rohde M."/>
            <person name="Pukall R."/>
            <person name="Goker M."/>
            <person name="Detter J.C."/>
            <person name="Woyke T."/>
            <person name="Bristow J."/>
            <person name="Eisen J.A."/>
            <person name="Markowitz V."/>
            <person name="Hugenholtz P."/>
            <person name="Kyrpides N.C."/>
            <person name="Klenk H.P."/>
            <person name="Mavromatis K."/>
        </authorList>
    </citation>
    <scope>NUCLEOTIDE SEQUENCE [LARGE SCALE GENOMIC DNA]</scope>
    <source>
        <strain evidence="5">ATCC 700253 / DSM 10332 / NAL</strain>
    </source>
</reference>
<dbReference type="PANTHER" id="PTHR42680:SF3">
    <property type="entry name" value="DCTP DEAMINASE"/>
    <property type="match status" value="1"/>
</dbReference>
<feature type="binding site" evidence="3">
    <location>
        <position position="173"/>
    </location>
    <ligand>
        <name>dCTP</name>
        <dbReference type="ChEBI" id="CHEBI:61481"/>
    </ligand>
</feature>
<dbReference type="Gene3D" id="2.70.40.10">
    <property type="match status" value="1"/>
</dbReference>
<dbReference type="KEGG" id="sap:Sulac_3181"/>
<comment type="catalytic activity">
    <reaction evidence="3">
        <text>dCTP + H2O + H(+) = dUTP + NH4(+)</text>
        <dbReference type="Rhea" id="RHEA:22680"/>
        <dbReference type="ChEBI" id="CHEBI:15377"/>
        <dbReference type="ChEBI" id="CHEBI:15378"/>
        <dbReference type="ChEBI" id="CHEBI:28938"/>
        <dbReference type="ChEBI" id="CHEBI:61481"/>
        <dbReference type="ChEBI" id="CHEBI:61555"/>
        <dbReference type="EC" id="3.5.4.13"/>
    </reaction>
</comment>
<feature type="binding site" evidence="3">
    <location>
        <position position="154"/>
    </location>
    <ligand>
        <name>dCTP</name>
        <dbReference type="ChEBI" id="CHEBI:61481"/>
    </ligand>
</feature>
<reference evidence="5" key="1">
    <citation type="submission" date="2011-12" db="EMBL/GenBank/DDBJ databases">
        <title>The complete genome of chromosome of Sulfobacillus acidophilus DSM 10332.</title>
        <authorList>
            <person name="Lucas S."/>
            <person name="Han J."/>
            <person name="Lapidus A."/>
            <person name="Bruce D."/>
            <person name="Goodwin L."/>
            <person name="Pitluck S."/>
            <person name="Peters L."/>
            <person name="Kyrpides N."/>
            <person name="Mavromatis K."/>
            <person name="Ivanova N."/>
            <person name="Mikhailova N."/>
            <person name="Chertkov O."/>
            <person name="Saunders E."/>
            <person name="Detter J.C."/>
            <person name="Tapia R."/>
            <person name="Han C."/>
            <person name="Land M."/>
            <person name="Hauser L."/>
            <person name="Markowitz V."/>
            <person name="Cheng J.-F."/>
            <person name="Hugenholtz P."/>
            <person name="Woyke T."/>
            <person name="Wu D."/>
            <person name="Pukall R."/>
            <person name="Gehrich-Schroeter G."/>
            <person name="Schneider S."/>
            <person name="Klenk H.-P."/>
            <person name="Eisen J.A."/>
        </authorList>
    </citation>
    <scope>NUCLEOTIDE SEQUENCE [LARGE SCALE GENOMIC DNA]</scope>
    <source>
        <strain evidence="5">ATCC 700253 / DSM 10332 / NAL</strain>
    </source>
</reference>
<dbReference type="GO" id="GO:0006226">
    <property type="term" value="P:dUMP biosynthetic process"/>
    <property type="evidence" value="ECO:0007669"/>
    <property type="project" value="UniProtKB-UniPathway"/>
</dbReference>
<feature type="active site" description="Proton donor/acceptor" evidence="3">
    <location>
        <position position="135"/>
    </location>
</feature>
<dbReference type="SUPFAM" id="SSF51283">
    <property type="entry name" value="dUTPase-like"/>
    <property type="match status" value="1"/>
</dbReference>
<dbReference type="PATRIC" id="fig|679936.5.peg.3290"/>
<dbReference type="GO" id="GO:0015949">
    <property type="term" value="P:nucleobase-containing small molecule interconversion"/>
    <property type="evidence" value="ECO:0007669"/>
    <property type="project" value="TreeGrafter"/>
</dbReference>
<comment type="function">
    <text evidence="3">Catalyzes the deamination of dCTP to dUTP.</text>
</comment>
<dbReference type="HAMAP" id="MF_00146">
    <property type="entry name" value="dCTP_deaminase"/>
    <property type="match status" value="1"/>
</dbReference>
<evidence type="ECO:0000256" key="3">
    <source>
        <dbReference type="HAMAP-Rule" id="MF_00146"/>
    </source>
</evidence>
<comment type="similarity">
    <text evidence="3">Belongs to the dCTP deaminase family.</text>
</comment>
<protein>
    <recommendedName>
        <fullName evidence="3">dCTP deaminase</fullName>
        <ecNumber evidence="3">3.5.4.13</ecNumber>
    </recommendedName>
    <alternativeName>
        <fullName evidence="3">Deoxycytidine triphosphate deaminase</fullName>
    </alternativeName>
</protein>
<feature type="binding site" evidence="3">
    <location>
        <begin position="108"/>
        <end position="113"/>
    </location>
    <ligand>
        <name>dCTP</name>
        <dbReference type="ChEBI" id="CHEBI:61481"/>
    </ligand>
</feature>
<dbReference type="AlphaFoldDB" id="G8U1M2"/>
<dbReference type="CDD" id="cd07557">
    <property type="entry name" value="trimeric_dUTPase"/>
    <property type="match status" value="1"/>
</dbReference>
<comment type="subunit">
    <text evidence="3">Homotrimer.</text>
</comment>
<dbReference type="STRING" id="679936.Sulac_3181"/>
<dbReference type="NCBIfam" id="TIGR02274">
    <property type="entry name" value="dCTP_deam"/>
    <property type="match status" value="1"/>
</dbReference>
<dbReference type="HOGENOM" id="CLU_087476_2_1_9"/>
<feature type="binding site" evidence="3">
    <location>
        <begin position="133"/>
        <end position="135"/>
    </location>
    <ligand>
        <name>dCTP</name>
        <dbReference type="ChEBI" id="CHEBI:61481"/>
    </ligand>
</feature>
<keyword evidence="3" id="KW-0547">Nucleotide-binding</keyword>
<gene>
    <name evidence="3" type="primary">dcd</name>
    <name evidence="4" type="ordered locus">Sulac_3181</name>
</gene>
<keyword evidence="2 3" id="KW-0546">Nucleotide metabolism</keyword>
<dbReference type="PANTHER" id="PTHR42680">
    <property type="entry name" value="DCTP DEAMINASE"/>
    <property type="match status" value="1"/>
</dbReference>
<dbReference type="Pfam" id="PF22769">
    <property type="entry name" value="DCD"/>
    <property type="match status" value="1"/>
</dbReference>
<dbReference type="GO" id="GO:0008829">
    <property type="term" value="F:dCTP deaminase activity"/>
    <property type="evidence" value="ECO:0007669"/>
    <property type="project" value="UniProtKB-UniRule"/>
</dbReference>
<dbReference type="GO" id="GO:0006229">
    <property type="term" value="P:dUTP biosynthetic process"/>
    <property type="evidence" value="ECO:0007669"/>
    <property type="project" value="UniProtKB-UniRule"/>
</dbReference>
<evidence type="ECO:0000313" key="5">
    <source>
        <dbReference type="Proteomes" id="UP000005439"/>
    </source>
</evidence>
<comment type="caution">
    <text evidence="3">Lacks conserved residue(s) required for the propagation of feature annotation.</text>
</comment>
<proteinExistence type="inferred from homology"/>
<keyword evidence="5" id="KW-1185">Reference proteome</keyword>
<dbReference type="Proteomes" id="UP000005439">
    <property type="component" value="Chromosome"/>
</dbReference>
<dbReference type="EC" id="3.5.4.13" evidence="3"/>
<dbReference type="GO" id="GO:0000166">
    <property type="term" value="F:nucleotide binding"/>
    <property type="evidence" value="ECO:0007669"/>
    <property type="project" value="UniProtKB-KW"/>
</dbReference>
<accession>G8U1M2</accession>
<dbReference type="InterPro" id="IPR036157">
    <property type="entry name" value="dUTPase-like_sf"/>
</dbReference>
<dbReference type="EMBL" id="CP003179">
    <property type="protein sequence ID" value="AEW06627.1"/>
    <property type="molecule type" value="Genomic_DNA"/>
</dbReference>
<keyword evidence="1 3" id="KW-0378">Hydrolase</keyword>
<evidence type="ECO:0000256" key="2">
    <source>
        <dbReference type="ARBA" id="ARBA00023080"/>
    </source>
</evidence>
<evidence type="ECO:0000256" key="1">
    <source>
        <dbReference type="ARBA" id="ARBA00022801"/>
    </source>
</evidence>
<evidence type="ECO:0000313" key="4">
    <source>
        <dbReference type="EMBL" id="AEW06627.1"/>
    </source>
</evidence>
<feature type="binding site" evidence="3">
    <location>
        <position position="167"/>
    </location>
    <ligand>
        <name>dCTP</name>
        <dbReference type="ChEBI" id="CHEBI:61481"/>
    </ligand>
</feature>
<dbReference type="InterPro" id="IPR033704">
    <property type="entry name" value="dUTPase_trimeric"/>
</dbReference>
<sequence>MVVGEAELWERMSRPVAERLLVTPLLSPEQVRGGSIDVRLGQEFILMKRSARGPIDPLVMDDDANDYQERVRVPIGGKMILHPNQLVLGATLEFLQVPNDLMAYVIGRSSWGRLGLIVATAVMVSPGYRGSLTLELANLGDTPVYLYPGTRIAQLVFHTVTGAGVAYAQQGGKYTGPVGPEFSKLSLDRDWRVIRALAREYRLEESRPMD</sequence>